<reference evidence="1" key="1">
    <citation type="submission" date="2021-02" db="EMBL/GenBank/DDBJ databases">
        <authorList>
            <person name="Nowell W R."/>
        </authorList>
    </citation>
    <scope>NUCLEOTIDE SEQUENCE</scope>
</reference>
<organism evidence="1 2">
    <name type="scientific">Adineta steineri</name>
    <dbReference type="NCBI Taxonomy" id="433720"/>
    <lineage>
        <taxon>Eukaryota</taxon>
        <taxon>Metazoa</taxon>
        <taxon>Spiralia</taxon>
        <taxon>Gnathifera</taxon>
        <taxon>Rotifera</taxon>
        <taxon>Eurotatoria</taxon>
        <taxon>Bdelloidea</taxon>
        <taxon>Adinetida</taxon>
        <taxon>Adinetidae</taxon>
        <taxon>Adineta</taxon>
    </lineage>
</organism>
<gene>
    <name evidence="1" type="ORF">JYZ213_LOCUS45901</name>
</gene>
<accession>A0A815WJK6</accession>
<feature type="non-terminal residue" evidence="1">
    <location>
        <position position="1"/>
    </location>
</feature>
<proteinExistence type="predicted"/>
<dbReference type="Proteomes" id="UP000663845">
    <property type="component" value="Unassembled WGS sequence"/>
</dbReference>
<comment type="caution">
    <text evidence="1">The sequence shown here is derived from an EMBL/GenBank/DDBJ whole genome shotgun (WGS) entry which is preliminary data.</text>
</comment>
<sequence>PPVTSKPNIRDETIHYSTGKIKDITEKPNLKTARLYPSAPKARPMEKNSMNLEMILRPKKYPNQLTVVVKKPPPPTTTATKSSFENLPIKTYQDIFLTSTFFDKLRRAIEDLSETGYPSYHVKYKVIDRLVRLCSKINSVDPICDSIVKCLCSNMYYQMFATIELGQIRLTPKQLFFIYRCPQLIIRHEFISQEIIPKLLCPVMIAKTKFIMDQVFLDNGK</sequence>
<evidence type="ECO:0000313" key="1">
    <source>
        <dbReference type="EMBL" id="CAF1544300.1"/>
    </source>
</evidence>
<name>A0A815WJK6_9BILA</name>
<dbReference type="EMBL" id="CAJNOG010004706">
    <property type="protein sequence ID" value="CAF1544300.1"/>
    <property type="molecule type" value="Genomic_DNA"/>
</dbReference>
<protein>
    <submittedName>
        <fullName evidence="1">Uncharacterized protein</fullName>
    </submittedName>
</protein>
<dbReference type="AlphaFoldDB" id="A0A815WJK6"/>
<evidence type="ECO:0000313" key="2">
    <source>
        <dbReference type="Proteomes" id="UP000663845"/>
    </source>
</evidence>